<protein>
    <submittedName>
        <fullName evidence="1">Uncharacterized protein (DUF924 family)</fullName>
    </submittedName>
</protein>
<reference evidence="1 2" key="1">
    <citation type="submission" date="2019-07" db="EMBL/GenBank/DDBJ databases">
        <title>SAR11 Genome Evolution.</title>
        <authorList>
            <person name="Giovannoni S."/>
        </authorList>
    </citation>
    <scope>NUCLEOTIDE SEQUENCE [LARGE SCALE GENOMIC DNA]</scope>
    <source>
        <strain evidence="1 2">HTCC9565</strain>
    </source>
</reference>
<name>A0ABX1T404_PELUQ</name>
<keyword evidence="2" id="KW-1185">Reference proteome</keyword>
<evidence type="ECO:0000313" key="1">
    <source>
        <dbReference type="EMBL" id="NMN67784.1"/>
    </source>
</evidence>
<dbReference type="Gene3D" id="1.25.40.10">
    <property type="entry name" value="Tetratricopeptide repeat domain"/>
    <property type="match status" value="1"/>
</dbReference>
<dbReference type="Pfam" id="PF06041">
    <property type="entry name" value="DUF924"/>
    <property type="match status" value="1"/>
</dbReference>
<dbReference type="InterPro" id="IPR010323">
    <property type="entry name" value="DUF924"/>
</dbReference>
<comment type="caution">
    <text evidence="1">The sequence shown here is derived from an EMBL/GenBank/DDBJ whole genome shotgun (WGS) entry which is preliminary data.</text>
</comment>
<dbReference type="EMBL" id="LANA01000002">
    <property type="protein sequence ID" value="NMN67784.1"/>
    <property type="molecule type" value="Genomic_DNA"/>
</dbReference>
<dbReference type="Gene3D" id="1.20.58.320">
    <property type="entry name" value="TPR-like"/>
    <property type="match status" value="1"/>
</dbReference>
<dbReference type="InterPro" id="IPR011990">
    <property type="entry name" value="TPR-like_helical_dom_sf"/>
</dbReference>
<dbReference type="Proteomes" id="UP001166004">
    <property type="component" value="Unassembled WGS sequence"/>
</dbReference>
<organism evidence="1 2">
    <name type="scientific">Pelagibacter ubique</name>
    <dbReference type="NCBI Taxonomy" id="198252"/>
    <lineage>
        <taxon>Bacteria</taxon>
        <taxon>Pseudomonadati</taxon>
        <taxon>Pseudomonadota</taxon>
        <taxon>Alphaproteobacteria</taxon>
        <taxon>Candidatus Pelagibacterales</taxon>
        <taxon>Candidatus Pelagibacteraceae</taxon>
        <taxon>Candidatus Pelagibacter</taxon>
    </lineage>
</organism>
<gene>
    <name evidence="1" type="ORF">VP91_00009330</name>
</gene>
<proteinExistence type="predicted"/>
<accession>A0ABX1T404</accession>
<dbReference type="RefSeq" id="WP_169036291.1">
    <property type="nucleotide sequence ID" value="NZ_LANA01000002.1"/>
</dbReference>
<evidence type="ECO:0000313" key="2">
    <source>
        <dbReference type="Proteomes" id="UP001166004"/>
    </source>
</evidence>
<sequence length="189" mass="22897">MQKLPDKAQNVLDFWFKETPPKKRFQKHKDFDLLIKEKFLKDYESASKNEYDDWQDSALGCLALVILFDQFSRNIFRDNKKAYEQDHKTRLIVNDAVYAGFLEEMDESQRLFMLLPLIHSEEITDHEMAYYLMDKYLKDHSGIIEIKKFWQDHTKAIKKFHRYPHRNQVLNRKSTLEEIEFLKEPNSSW</sequence>
<dbReference type="SUPFAM" id="SSF48452">
    <property type="entry name" value="TPR-like"/>
    <property type="match status" value="1"/>
</dbReference>